<sequence>MPLSDVTVRINTNNPTGTVGFGKPLIVGEATGGHPYTEYVGLEGLAEDFDDTTEVYAKASALLEQTNRPARFAVAAYDPASTDAGAATTAADLVDSLLSRDWYFLIATNTDVVDIGDVSDVIEGSTKFPKLYTARVASVTDLTTLGTTNDRTFVAVHPADEHIDAAIVGEIGSQEVGSVTWQGHTLKGITPQDLSPGELTDIEDANGYAYVTKAGDDVTSEGKVLSGEYIDVMHGKDWVKANIEHTVQKIKNRAGKIPYTDGGISTLEAGVLSVLKTGYNQGIIADDEGGTPLYNTNFLSRAETSEEDRALRRYTGGNFGFELAGAIHDAEISGSLSY</sequence>
<dbReference type="Proteomes" id="UP001595387">
    <property type="component" value="Unassembled WGS sequence"/>
</dbReference>
<dbReference type="EMBL" id="JBHRRZ010000015">
    <property type="protein sequence ID" value="MFC2948534.1"/>
    <property type="molecule type" value="Genomic_DNA"/>
</dbReference>
<keyword evidence="2" id="KW-1185">Reference proteome</keyword>
<comment type="caution">
    <text evidence="1">The sequence shown here is derived from an EMBL/GenBank/DDBJ whole genome shotgun (WGS) entry which is preliminary data.</text>
</comment>
<dbReference type="InterPro" id="IPR021808">
    <property type="entry name" value="DUF3383"/>
</dbReference>
<reference evidence="2" key="1">
    <citation type="journal article" date="2019" name="Int. J. Syst. Evol. Microbiol.">
        <title>The Global Catalogue of Microorganisms (GCM) 10K type strain sequencing project: providing services to taxonomists for standard genome sequencing and annotation.</title>
        <authorList>
            <consortium name="The Broad Institute Genomics Platform"/>
            <consortium name="The Broad Institute Genome Sequencing Center for Infectious Disease"/>
            <person name="Wu L."/>
            <person name="Ma J."/>
        </authorList>
    </citation>
    <scope>NUCLEOTIDE SEQUENCE [LARGE SCALE GENOMIC DNA]</scope>
    <source>
        <strain evidence="2">KCTC 13193</strain>
    </source>
</reference>
<gene>
    <name evidence="1" type="ORF">ACFODW_09300</name>
</gene>
<organism evidence="1 2">
    <name type="scientific">Virgibacillus sediminis</name>
    <dbReference type="NCBI Taxonomy" id="202260"/>
    <lineage>
        <taxon>Bacteria</taxon>
        <taxon>Bacillati</taxon>
        <taxon>Bacillota</taxon>
        <taxon>Bacilli</taxon>
        <taxon>Bacillales</taxon>
        <taxon>Bacillaceae</taxon>
        <taxon>Virgibacillus</taxon>
    </lineage>
</organism>
<proteinExistence type="predicted"/>
<dbReference type="Pfam" id="PF11863">
    <property type="entry name" value="DUF3383"/>
    <property type="match status" value="1"/>
</dbReference>
<accession>A0ABV7A626</accession>
<evidence type="ECO:0000313" key="1">
    <source>
        <dbReference type="EMBL" id="MFC2948534.1"/>
    </source>
</evidence>
<protein>
    <submittedName>
        <fullName evidence="1">DUF3383 family protein</fullName>
    </submittedName>
</protein>
<dbReference type="RefSeq" id="WP_390305628.1">
    <property type="nucleotide sequence ID" value="NZ_JBHRRZ010000015.1"/>
</dbReference>
<evidence type="ECO:0000313" key="2">
    <source>
        <dbReference type="Proteomes" id="UP001595387"/>
    </source>
</evidence>
<name>A0ABV7A626_9BACI</name>